<protein>
    <submittedName>
        <fullName evidence="1">Uncharacterized protein</fullName>
    </submittedName>
</protein>
<organism evidence="1 2">
    <name type="scientific">Trichonephila inaurata madagascariensis</name>
    <dbReference type="NCBI Taxonomy" id="2747483"/>
    <lineage>
        <taxon>Eukaryota</taxon>
        <taxon>Metazoa</taxon>
        <taxon>Ecdysozoa</taxon>
        <taxon>Arthropoda</taxon>
        <taxon>Chelicerata</taxon>
        <taxon>Arachnida</taxon>
        <taxon>Araneae</taxon>
        <taxon>Araneomorphae</taxon>
        <taxon>Entelegynae</taxon>
        <taxon>Araneoidea</taxon>
        <taxon>Nephilidae</taxon>
        <taxon>Trichonephila</taxon>
        <taxon>Trichonephila inaurata</taxon>
    </lineage>
</organism>
<comment type="caution">
    <text evidence="1">The sequence shown here is derived from an EMBL/GenBank/DDBJ whole genome shotgun (WGS) entry which is preliminary data.</text>
</comment>
<reference evidence="1" key="1">
    <citation type="submission" date="2020-08" db="EMBL/GenBank/DDBJ databases">
        <title>Multicomponent nature underlies the extraordinary mechanical properties of spider dragline silk.</title>
        <authorList>
            <person name="Kono N."/>
            <person name="Nakamura H."/>
            <person name="Mori M."/>
            <person name="Yoshida Y."/>
            <person name="Ohtoshi R."/>
            <person name="Malay A.D."/>
            <person name="Moran D.A.P."/>
            <person name="Tomita M."/>
            <person name="Numata K."/>
            <person name="Arakawa K."/>
        </authorList>
    </citation>
    <scope>NUCLEOTIDE SEQUENCE</scope>
</reference>
<sequence>MLCSRLGYRVHTNNGRTRSMNEESTAAVEEWERSGRRDRCRKFEDYEEAPQKRLKNSIVKMRTVRNGVSATSCVCDSKFESIAGLSRGGVEVENSQSKPIVSNISGGCCTVTSPSRSRRL</sequence>
<keyword evidence="2" id="KW-1185">Reference proteome</keyword>
<dbReference type="Proteomes" id="UP000886998">
    <property type="component" value="Unassembled WGS sequence"/>
</dbReference>
<dbReference type="AlphaFoldDB" id="A0A8X6I7C1"/>
<proteinExistence type="predicted"/>
<name>A0A8X6I7C1_9ARAC</name>
<dbReference type="EMBL" id="BMAV01024204">
    <property type="protein sequence ID" value="GFS30998.1"/>
    <property type="molecule type" value="Genomic_DNA"/>
</dbReference>
<evidence type="ECO:0000313" key="2">
    <source>
        <dbReference type="Proteomes" id="UP000886998"/>
    </source>
</evidence>
<accession>A0A8X6I7C1</accession>
<evidence type="ECO:0000313" key="1">
    <source>
        <dbReference type="EMBL" id="GFS30998.1"/>
    </source>
</evidence>
<gene>
    <name evidence="1" type="ORF">TNIN_443891</name>
</gene>